<gene>
    <name evidence="8" type="ORF">D1868_10640</name>
</gene>
<dbReference type="InterPro" id="IPR001959">
    <property type="entry name" value="Transposase"/>
</dbReference>
<dbReference type="AlphaFoldDB" id="A0A650CRE8"/>
<dbReference type="NCBIfam" id="NF040570">
    <property type="entry name" value="guided_TnpB"/>
    <property type="match status" value="1"/>
</dbReference>
<proteinExistence type="inferred from homology"/>
<dbReference type="GO" id="GO:0003677">
    <property type="term" value="F:DNA binding"/>
    <property type="evidence" value="ECO:0007669"/>
    <property type="project" value="UniProtKB-KW"/>
</dbReference>
<evidence type="ECO:0000313" key="8">
    <source>
        <dbReference type="EMBL" id="QGR20396.1"/>
    </source>
</evidence>
<keyword evidence="2" id="KW-0815">Transposition</keyword>
<keyword evidence="3" id="KW-0238">DNA-binding</keyword>
<evidence type="ECO:0000259" key="6">
    <source>
        <dbReference type="Pfam" id="PF01385"/>
    </source>
</evidence>
<name>A0A650CRE8_9CREN</name>
<keyword evidence="4" id="KW-0233">DNA recombination</keyword>
<evidence type="ECO:0000256" key="3">
    <source>
        <dbReference type="ARBA" id="ARBA00023125"/>
    </source>
</evidence>
<dbReference type="InterPro" id="IPR010095">
    <property type="entry name" value="Cas12f1-like_TNB"/>
</dbReference>
<evidence type="ECO:0000313" key="9">
    <source>
        <dbReference type="Proteomes" id="UP000423396"/>
    </source>
</evidence>
<evidence type="ECO:0000256" key="2">
    <source>
        <dbReference type="ARBA" id="ARBA00022578"/>
    </source>
</evidence>
<dbReference type="GO" id="GO:0006310">
    <property type="term" value="P:DNA recombination"/>
    <property type="evidence" value="ECO:0007669"/>
    <property type="project" value="UniProtKB-KW"/>
</dbReference>
<evidence type="ECO:0000256" key="5">
    <source>
        <dbReference type="SAM" id="MobiDB-lite"/>
    </source>
</evidence>
<dbReference type="EMBL" id="CP045483">
    <property type="protein sequence ID" value="QGR20396.1"/>
    <property type="molecule type" value="Genomic_DNA"/>
</dbReference>
<dbReference type="KEGG" id="sazo:D1868_10640"/>
<dbReference type="OrthoDB" id="43512at2157"/>
<dbReference type="Proteomes" id="UP000423396">
    <property type="component" value="Chromosome"/>
</dbReference>
<dbReference type="GeneID" id="42799533"/>
<feature type="region of interest" description="Disordered" evidence="5">
    <location>
        <begin position="409"/>
        <end position="453"/>
    </location>
</feature>
<sequence>MPRKRTNKKGLKRTVIVEIIVDKRIHDVLLSIANILAMAYNEINYMRRRLFFDKKLTPEAMRQTYNEVYRKYADEYKTADGHCLLGSDTLQAVLNLSDDNWRAFFMLLKEKEVLPSWFEVNPPGYSKSGKRRIPFIRLKSRQWELSGDTIIIKGVPAFGLRAVLKIKGGVHWSGERGELMLRYDIDGKKWYAYMQFYGTEKLYSDGWRTVPLPLPGSGIAGIDLGVNNLFAVYSITSDGRHVSALFNGRPLKSIWFYWKHKISMLQSLLSGLRTSRRFRLMHRKAKMQMKNYIDRQIRKLYRWLREHGIGTVLVGLPHDIVHREGNEFTERIWMYGYTLKRLKEVAEEEGIEIRFIPESYTSSTCPLHGRDCGKRILRGLFKCTKLGKVFNADLTAAYNILARGISITPSPRKRDRGNGLKTQPEAESKKCGSKPPRSGGNSRPLRRGGGQFVESIYHHKQLRF</sequence>
<feature type="domain" description="Cas12f1-like TNB" evidence="7">
    <location>
        <begin position="337"/>
        <end position="400"/>
    </location>
</feature>
<dbReference type="Pfam" id="PF01385">
    <property type="entry name" value="OrfB_IS605"/>
    <property type="match status" value="1"/>
</dbReference>
<evidence type="ECO:0000259" key="7">
    <source>
        <dbReference type="Pfam" id="PF07282"/>
    </source>
</evidence>
<reference evidence="8 9" key="1">
    <citation type="submission" date="2019-10" db="EMBL/GenBank/DDBJ databases">
        <title>Genome Sequences from Six Type Strain Members of the Archaeal Family Sulfolobaceae: Acidianus ambivalens, Acidianus infernus, Metallosphaera prunae, Stygiolobus azoricus, Sulfolobus metallicus, and Sulfurisphaera ohwakuensis.</title>
        <authorList>
            <person name="Counts J.A."/>
            <person name="Kelly R.M."/>
        </authorList>
    </citation>
    <scope>NUCLEOTIDE SEQUENCE [LARGE SCALE GENOMIC DNA]</scope>
    <source>
        <strain evidence="8 9">FC6</strain>
    </source>
</reference>
<dbReference type="Pfam" id="PF07282">
    <property type="entry name" value="Cas12f1-like_TNB"/>
    <property type="match status" value="1"/>
</dbReference>
<protein>
    <submittedName>
        <fullName evidence="8">Transposase</fullName>
    </submittedName>
</protein>
<comment type="similarity">
    <text evidence="1">In the C-terminal section; belongs to the transposase 35 family.</text>
</comment>
<dbReference type="RefSeq" id="WP_156007847.1">
    <property type="nucleotide sequence ID" value="NZ_CP045483.1"/>
</dbReference>
<feature type="domain" description="Probable transposase IS891/IS1136/IS1341" evidence="6">
    <location>
        <begin position="219"/>
        <end position="319"/>
    </location>
</feature>
<accession>A0A650CRE8</accession>
<evidence type="ECO:0000256" key="1">
    <source>
        <dbReference type="ARBA" id="ARBA00008761"/>
    </source>
</evidence>
<dbReference type="GO" id="GO:0032196">
    <property type="term" value="P:transposition"/>
    <property type="evidence" value="ECO:0007669"/>
    <property type="project" value="UniProtKB-KW"/>
</dbReference>
<organism evidence="8 9">
    <name type="scientific">Stygiolobus azoricus</name>
    <dbReference type="NCBI Taxonomy" id="41675"/>
    <lineage>
        <taxon>Archaea</taxon>
        <taxon>Thermoproteota</taxon>
        <taxon>Thermoprotei</taxon>
        <taxon>Sulfolobales</taxon>
        <taxon>Sulfolobaceae</taxon>
        <taxon>Stygiolobus</taxon>
    </lineage>
</organism>
<keyword evidence="9" id="KW-1185">Reference proteome</keyword>
<evidence type="ECO:0000256" key="4">
    <source>
        <dbReference type="ARBA" id="ARBA00023172"/>
    </source>
</evidence>